<dbReference type="SUPFAM" id="SSF54427">
    <property type="entry name" value="NTF2-like"/>
    <property type="match status" value="1"/>
</dbReference>
<dbReference type="AlphaFoldDB" id="A0A250I8V0"/>
<name>A0A250I8V0_9BACT</name>
<feature type="signal peptide" evidence="1">
    <location>
        <begin position="1"/>
        <end position="23"/>
    </location>
</feature>
<feature type="chain" id="PRO_5013032748" description="DUF4440 domain-containing protein" evidence="1">
    <location>
        <begin position="24"/>
        <end position="162"/>
    </location>
</feature>
<dbReference type="EMBL" id="CP022163">
    <property type="protein sequence ID" value="ATB28175.1"/>
    <property type="molecule type" value="Genomic_DNA"/>
</dbReference>
<dbReference type="NCBIfam" id="TIGR02246">
    <property type="entry name" value="SgcJ/EcaC family oxidoreductase"/>
    <property type="match status" value="1"/>
</dbReference>
<evidence type="ECO:0000313" key="4">
    <source>
        <dbReference type="Proteomes" id="UP000217289"/>
    </source>
</evidence>
<keyword evidence="4" id="KW-1185">Reference proteome</keyword>
<sequence>MSRILRAASIVVLSLVFTACAHADHAQDELAIRQLVAVQTEAWNRQDATAWTADYIPDADFVNIVGTVFTGREEIAQRHAAIFNTIFKGSHAEVTVRKLVFLGEDVAVVDTTHQVTQYQGLPPGVQATEPGLLRTQMKYVMQRVDGQWRIVAGQNTDEKPKP</sequence>
<dbReference type="InterPro" id="IPR011944">
    <property type="entry name" value="Steroid_delta5-4_isomerase"/>
</dbReference>
<dbReference type="PROSITE" id="PS51257">
    <property type="entry name" value="PROKAR_LIPOPROTEIN"/>
    <property type="match status" value="1"/>
</dbReference>
<reference evidence="3 4" key="1">
    <citation type="submission" date="2017-06" db="EMBL/GenBank/DDBJ databases">
        <authorList>
            <person name="Kim H.J."/>
            <person name="Triplett B.A."/>
        </authorList>
    </citation>
    <scope>NUCLEOTIDE SEQUENCE [LARGE SCALE GENOMIC DNA]</scope>
    <source>
        <strain evidence="3 4">DSM 14713</strain>
    </source>
</reference>
<dbReference type="KEGG" id="mbd:MEBOL_001621"/>
<feature type="domain" description="DUF4440" evidence="2">
    <location>
        <begin position="32"/>
        <end position="150"/>
    </location>
</feature>
<organism evidence="3 4">
    <name type="scientific">Melittangium boletus DSM 14713</name>
    <dbReference type="NCBI Taxonomy" id="1294270"/>
    <lineage>
        <taxon>Bacteria</taxon>
        <taxon>Pseudomonadati</taxon>
        <taxon>Myxococcota</taxon>
        <taxon>Myxococcia</taxon>
        <taxon>Myxococcales</taxon>
        <taxon>Cystobacterineae</taxon>
        <taxon>Archangiaceae</taxon>
        <taxon>Melittangium</taxon>
    </lineage>
</organism>
<dbReference type="InterPro" id="IPR027843">
    <property type="entry name" value="DUF4440"/>
</dbReference>
<gene>
    <name evidence="3" type="ORF">MEBOL_001621</name>
</gene>
<dbReference type="OrthoDB" id="122531at2"/>
<keyword evidence="1" id="KW-0732">Signal</keyword>
<dbReference type="InterPro" id="IPR032710">
    <property type="entry name" value="NTF2-like_dom_sf"/>
</dbReference>
<accession>A0A250I8V0</accession>
<evidence type="ECO:0000256" key="1">
    <source>
        <dbReference type="SAM" id="SignalP"/>
    </source>
</evidence>
<proteinExistence type="predicted"/>
<dbReference type="RefSeq" id="WP_095976878.1">
    <property type="nucleotide sequence ID" value="NZ_CP022163.1"/>
</dbReference>
<dbReference type="Pfam" id="PF14534">
    <property type="entry name" value="DUF4440"/>
    <property type="match status" value="1"/>
</dbReference>
<evidence type="ECO:0000313" key="3">
    <source>
        <dbReference type="EMBL" id="ATB28175.1"/>
    </source>
</evidence>
<dbReference type="Gene3D" id="3.10.450.50">
    <property type="match status" value="1"/>
</dbReference>
<protein>
    <recommendedName>
        <fullName evidence="2">DUF4440 domain-containing protein</fullName>
    </recommendedName>
</protein>
<dbReference type="Proteomes" id="UP000217289">
    <property type="component" value="Chromosome"/>
</dbReference>
<evidence type="ECO:0000259" key="2">
    <source>
        <dbReference type="Pfam" id="PF14534"/>
    </source>
</evidence>